<evidence type="ECO:0000256" key="1">
    <source>
        <dbReference type="SAM" id="MobiDB-lite"/>
    </source>
</evidence>
<dbReference type="Proteomes" id="UP000015104">
    <property type="component" value="Unassembled WGS sequence"/>
</dbReference>
<accession>T1JYV9</accession>
<proteinExistence type="predicted"/>
<keyword evidence="3" id="KW-1185">Reference proteome</keyword>
<feature type="region of interest" description="Disordered" evidence="1">
    <location>
        <begin position="32"/>
        <end position="53"/>
    </location>
</feature>
<dbReference type="EnsemblMetazoa" id="tetur03g01750.1">
    <property type="protein sequence ID" value="tetur03g01750.1"/>
    <property type="gene ID" value="tetur03g01750"/>
</dbReference>
<organism evidence="2 3">
    <name type="scientific">Tetranychus urticae</name>
    <name type="common">Two-spotted spider mite</name>
    <dbReference type="NCBI Taxonomy" id="32264"/>
    <lineage>
        <taxon>Eukaryota</taxon>
        <taxon>Metazoa</taxon>
        <taxon>Ecdysozoa</taxon>
        <taxon>Arthropoda</taxon>
        <taxon>Chelicerata</taxon>
        <taxon>Arachnida</taxon>
        <taxon>Acari</taxon>
        <taxon>Acariformes</taxon>
        <taxon>Trombidiformes</taxon>
        <taxon>Prostigmata</taxon>
        <taxon>Eleutherengona</taxon>
        <taxon>Raphignathae</taxon>
        <taxon>Tetranychoidea</taxon>
        <taxon>Tetranychidae</taxon>
        <taxon>Tetranychus</taxon>
    </lineage>
</organism>
<name>T1JYV9_TETUR</name>
<sequence length="53" mass="5921">MNNKMRYLSRGMRTTPPVGLVEVLTLGIATRFGPSNQPEERDFQGFDGLTSSF</sequence>
<dbReference type="AlphaFoldDB" id="T1JYV9"/>
<evidence type="ECO:0000313" key="2">
    <source>
        <dbReference type="EnsemblMetazoa" id="tetur03g01750.1"/>
    </source>
</evidence>
<dbReference type="EMBL" id="CAEY01001109">
    <property type="status" value="NOT_ANNOTATED_CDS"/>
    <property type="molecule type" value="Genomic_DNA"/>
</dbReference>
<protein>
    <submittedName>
        <fullName evidence="2">Uncharacterized protein</fullName>
    </submittedName>
</protein>
<reference evidence="3" key="1">
    <citation type="submission" date="2011-08" db="EMBL/GenBank/DDBJ databases">
        <authorList>
            <person name="Rombauts S."/>
        </authorList>
    </citation>
    <scope>NUCLEOTIDE SEQUENCE</scope>
    <source>
        <strain evidence="3">London</strain>
    </source>
</reference>
<reference evidence="2" key="2">
    <citation type="submission" date="2015-06" db="UniProtKB">
        <authorList>
            <consortium name="EnsemblMetazoa"/>
        </authorList>
    </citation>
    <scope>IDENTIFICATION</scope>
</reference>
<evidence type="ECO:0000313" key="3">
    <source>
        <dbReference type="Proteomes" id="UP000015104"/>
    </source>
</evidence>
<dbReference type="HOGENOM" id="CLU_3071270_0_0_1"/>